<dbReference type="AlphaFoldDB" id="A0A0A9H3N5"/>
<organism evidence="1">
    <name type="scientific">Arundo donax</name>
    <name type="common">Giant reed</name>
    <name type="synonym">Donax arundinaceus</name>
    <dbReference type="NCBI Taxonomy" id="35708"/>
    <lineage>
        <taxon>Eukaryota</taxon>
        <taxon>Viridiplantae</taxon>
        <taxon>Streptophyta</taxon>
        <taxon>Embryophyta</taxon>
        <taxon>Tracheophyta</taxon>
        <taxon>Spermatophyta</taxon>
        <taxon>Magnoliopsida</taxon>
        <taxon>Liliopsida</taxon>
        <taxon>Poales</taxon>
        <taxon>Poaceae</taxon>
        <taxon>PACMAD clade</taxon>
        <taxon>Arundinoideae</taxon>
        <taxon>Arundineae</taxon>
        <taxon>Arundo</taxon>
    </lineage>
</organism>
<name>A0A0A9H3N5_ARUDO</name>
<reference evidence="1" key="1">
    <citation type="submission" date="2014-09" db="EMBL/GenBank/DDBJ databases">
        <authorList>
            <person name="Magalhaes I.L.F."/>
            <person name="Oliveira U."/>
            <person name="Santos F.R."/>
            <person name="Vidigal T.H.D.A."/>
            <person name="Brescovit A.D."/>
            <person name="Santos A.J."/>
        </authorList>
    </citation>
    <scope>NUCLEOTIDE SEQUENCE</scope>
    <source>
        <tissue evidence="1">Shoot tissue taken approximately 20 cm above the soil surface</tissue>
    </source>
</reference>
<dbReference type="EMBL" id="GBRH01166076">
    <property type="protein sequence ID" value="JAE31820.1"/>
    <property type="molecule type" value="Transcribed_RNA"/>
</dbReference>
<sequence>MCVGSSMCTMNLSDAGIEALRLTMNCAIGTSQEMNNPLIALTIFYGPWTAENYRAWLTRAPPSRPV</sequence>
<evidence type="ECO:0000313" key="1">
    <source>
        <dbReference type="EMBL" id="JAE31820.1"/>
    </source>
</evidence>
<accession>A0A0A9H3N5</accession>
<reference evidence="1" key="2">
    <citation type="journal article" date="2015" name="Data Brief">
        <title>Shoot transcriptome of the giant reed, Arundo donax.</title>
        <authorList>
            <person name="Barrero R.A."/>
            <person name="Guerrero F.D."/>
            <person name="Moolhuijzen P."/>
            <person name="Goolsby J.A."/>
            <person name="Tidwell J."/>
            <person name="Bellgard S.E."/>
            <person name="Bellgard M.I."/>
        </authorList>
    </citation>
    <scope>NUCLEOTIDE SEQUENCE</scope>
    <source>
        <tissue evidence="1">Shoot tissue taken approximately 20 cm above the soil surface</tissue>
    </source>
</reference>
<proteinExistence type="predicted"/>
<protein>
    <submittedName>
        <fullName evidence="1">Uncharacterized protein</fullName>
    </submittedName>
</protein>